<dbReference type="InterPro" id="IPR018313">
    <property type="entry name" value="SBP_3_CS"/>
</dbReference>
<evidence type="ECO:0000256" key="5">
    <source>
        <dbReference type="ARBA" id="ARBA00022764"/>
    </source>
</evidence>
<dbReference type="InterPro" id="IPR001320">
    <property type="entry name" value="Iontro_rcpt_C"/>
</dbReference>
<gene>
    <name evidence="10" type="primary">artJ</name>
    <name evidence="10" type="ORF">GCM10023211_09870</name>
</gene>
<evidence type="ECO:0000256" key="6">
    <source>
        <dbReference type="RuleBase" id="RU003744"/>
    </source>
</evidence>
<evidence type="ECO:0000313" key="10">
    <source>
        <dbReference type="EMBL" id="GAA5108054.1"/>
    </source>
</evidence>
<dbReference type="SUPFAM" id="SSF53850">
    <property type="entry name" value="Periplasmic binding protein-like II"/>
    <property type="match status" value="1"/>
</dbReference>
<proteinExistence type="inferred from homology"/>
<evidence type="ECO:0000256" key="4">
    <source>
        <dbReference type="ARBA" id="ARBA00022729"/>
    </source>
</evidence>
<keyword evidence="3" id="KW-0813">Transport</keyword>
<comment type="similarity">
    <text evidence="2 6">Belongs to the bacterial solute-binding protein 3 family.</text>
</comment>
<feature type="chain" id="PRO_5046852679" evidence="7">
    <location>
        <begin position="20"/>
        <end position="243"/>
    </location>
</feature>
<organism evidence="10 11">
    <name type="scientific">Orbus sasakiae</name>
    <dbReference type="NCBI Taxonomy" id="1078475"/>
    <lineage>
        <taxon>Bacteria</taxon>
        <taxon>Pseudomonadati</taxon>
        <taxon>Pseudomonadota</taxon>
        <taxon>Gammaproteobacteria</taxon>
        <taxon>Orbales</taxon>
        <taxon>Orbaceae</taxon>
        <taxon>Orbus</taxon>
    </lineage>
</organism>
<dbReference type="RefSeq" id="WP_345489412.1">
    <property type="nucleotide sequence ID" value="NZ_BAABHY010000001.1"/>
</dbReference>
<feature type="signal peptide" evidence="7">
    <location>
        <begin position="1"/>
        <end position="19"/>
    </location>
</feature>
<comment type="caution">
    <text evidence="10">The sequence shown here is derived from an EMBL/GenBank/DDBJ whole genome shotgun (WGS) entry which is preliminary data.</text>
</comment>
<evidence type="ECO:0000259" key="9">
    <source>
        <dbReference type="SMART" id="SM00079"/>
    </source>
</evidence>
<protein>
    <submittedName>
        <fullName evidence="10">Arginine ABC transporter substrate-binding protein</fullName>
    </submittedName>
</protein>
<evidence type="ECO:0000259" key="8">
    <source>
        <dbReference type="SMART" id="SM00062"/>
    </source>
</evidence>
<dbReference type="InterPro" id="IPR001638">
    <property type="entry name" value="Solute-binding_3/MltF_N"/>
</dbReference>
<dbReference type="PROSITE" id="PS01039">
    <property type="entry name" value="SBP_BACTERIAL_3"/>
    <property type="match status" value="1"/>
</dbReference>
<keyword evidence="11" id="KW-1185">Reference proteome</keyword>
<dbReference type="InterPro" id="IPR005768">
    <property type="entry name" value="Lys_Arg_Orn-bd"/>
</dbReference>
<reference evidence="11" key="1">
    <citation type="journal article" date="2019" name="Int. J. Syst. Evol. Microbiol.">
        <title>The Global Catalogue of Microorganisms (GCM) 10K type strain sequencing project: providing services to taxonomists for standard genome sequencing and annotation.</title>
        <authorList>
            <consortium name="The Broad Institute Genomics Platform"/>
            <consortium name="The Broad Institute Genome Sequencing Center for Infectious Disease"/>
            <person name="Wu L."/>
            <person name="Ma J."/>
        </authorList>
    </citation>
    <scope>NUCLEOTIDE SEQUENCE [LARGE SCALE GENOMIC DNA]</scope>
    <source>
        <strain evidence="11">JCM 18050</strain>
    </source>
</reference>
<sequence length="243" mass="27444">MKNVFIAATLASLAFTATAKDITFGMEATYAPFEFYNEQNQLVGFDVDIANTICENLQYTCKFTNQSFDSLIPSLKTRRIDATISGIDITPERSEQVDFTQSYYDNSAEFIIKKDSFKSIDDLNGKRVGIQNGTTHQKYLMDKFPQIEVVSYDSYQYAVLDLKADRIDAIFSDAAVADEWLVKESTLVQLGDKVVDPEYFGTGLGIAVRKGNTDLLDQFNQALSKMKTDGSYDAIYKKWFDKK</sequence>
<name>A0ABP9N4Z0_9GAMM</name>
<keyword evidence="5" id="KW-0574">Periplasm</keyword>
<dbReference type="PANTHER" id="PTHR35936">
    <property type="entry name" value="MEMBRANE-BOUND LYTIC MUREIN TRANSGLYCOSYLASE F"/>
    <property type="match status" value="1"/>
</dbReference>
<comment type="subcellular location">
    <subcellularLocation>
        <location evidence="1">Periplasm</location>
    </subcellularLocation>
</comment>
<feature type="domain" description="Solute-binding protein family 3/N-terminal" evidence="8">
    <location>
        <begin position="21"/>
        <end position="243"/>
    </location>
</feature>
<evidence type="ECO:0000256" key="1">
    <source>
        <dbReference type="ARBA" id="ARBA00004418"/>
    </source>
</evidence>
<feature type="domain" description="Ionotropic glutamate receptor C-terminal" evidence="9">
    <location>
        <begin position="21"/>
        <end position="242"/>
    </location>
</feature>
<dbReference type="SMART" id="SM00079">
    <property type="entry name" value="PBPe"/>
    <property type="match status" value="1"/>
</dbReference>
<evidence type="ECO:0000313" key="11">
    <source>
        <dbReference type="Proteomes" id="UP001500171"/>
    </source>
</evidence>
<evidence type="ECO:0000256" key="7">
    <source>
        <dbReference type="SAM" id="SignalP"/>
    </source>
</evidence>
<dbReference type="SMART" id="SM00062">
    <property type="entry name" value="PBPb"/>
    <property type="match status" value="1"/>
</dbReference>
<dbReference type="Proteomes" id="UP001500171">
    <property type="component" value="Unassembled WGS sequence"/>
</dbReference>
<accession>A0ABP9N4Z0</accession>
<dbReference type="PANTHER" id="PTHR35936:SF20">
    <property type="entry name" value="ABC TRANSPORTER ARGININE-BINDING PROTEIN 2-RELATED"/>
    <property type="match status" value="1"/>
</dbReference>
<keyword evidence="4 7" id="KW-0732">Signal</keyword>
<evidence type="ECO:0000256" key="3">
    <source>
        <dbReference type="ARBA" id="ARBA00022448"/>
    </source>
</evidence>
<dbReference type="EMBL" id="BAABHY010000001">
    <property type="protein sequence ID" value="GAA5108054.1"/>
    <property type="molecule type" value="Genomic_DNA"/>
</dbReference>
<dbReference type="Gene3D" id="3.40.190.10">
    <property type="entry name" value="Periplasmic binding protein-like II"/>
    <property type="match status" value="2"/>
</dbReference>
<dbReference type="Pfam" id="PF00497">
    <property type="entry name" value="SBP_bac_3"/>
    <property type="match status" value="1"/>
</dbReference>
<dbReference type="NCBIfam" id="TIGR01096">
    <property type="entry name" value="3A0103s03R"/>
    <property type="match status" value="1"/>
</dbReference>
<evidence type="ECO:0000256" key="2">
    <source>
        <dbReference type="ARBA" id="ARBA00010333"/>
    </source>
</evidence>